<organism evidence="1">
    <name type="scientific">marine sediment metagenome</name>
    <dbReference type="NCBI Taxonomy" id="412755"/>
    <lineage>
        <taxon>unclassified sequences</taxon>
        <taxon>metagenomes</taxon>
        <taxon>ecological metagenomes</taxon>
    </lineage>
</organism>
<accession>A0A0F9RXF4</accession>
<proteinExistence type="predicted"/>
<gene>
    <name evidence="1" type="ORF">LCGC14_0842350</name>
</gene>
<name>A0A0F9RXF4_9ZZZZ</name>
<protein>
    <submittedName>
        <fullName evidence="1">Uncharacterized protein</fullName>
    </submittedName>
</protein>
<evidence type="ECO:0000313" key="1">
    <source>
        <dbReference type="EMBL" id="KKN29621.1"/>
    </source>
</evidence>
<dbReference type="EMBL" id="LAZR01002473">
    <property type="protein sequence ID" value="KKN29621.1"/>
    <property type="molecule type" value="Genomic_DNA"/>
</dbReference>
<comment type="caution">
    <text evidence="1">The sequence shown here is derived from an EMBL/GenBank/DDBJ whole genome shotgun (WGS) entry which is preliminary data.</text>
</comment>
<dbReference type="AlphaFoldDB" id="A0A0F9RXF4"/>
<sequence>MILSEAVQLRAVLHTLSTEMQRTKALALRAEELWAEFGEATPATLFTATERTQFVALQARAQLRRDQLDARTVSSP</sequence>
<reference evidence="1" key="1">
    <citation type="journal article" date="2015" name="Nature">
        <title>Complex archaea that bridge the gap between prokaryotes and eukaryotes.</title>
        <authorList>
            <person name="Spang A."/>
            <person name="Saw J.H."/>
            <person name="Jorgensen S.L."/>
            <person name="Zaremba-Niedzwiedzka K."/>
            <person name="Martijn J."/>
            <person name="Lind A.E."/>
            <person name="van Eijk R."/>
            <person name="Schleper C."/>
            <person name="Guy L."/>
            <person name="Ettema T.J."/>
        </authorList>
    </citation>
    <scope>NUCLEOTIDE SEQUENCE</scope>
</reference>